<name>A0A4Y2KZC7_ARAVE</name>
<feature type="domain" description="AGRL2-4 GAIN subdomain A" evidence="1">
    <location>
        <begin position="3"/>
        <end position="45"/>
    </location>
</feature>
<reference evidence="2 3" key="1">
    <citation type="journal article" date="2019" name="Sci. Rep.">
        <title>Orb-weaving spider Araneus ventricosus genome elucidates the spidroin gene catalogue.</title>
        <authorList>
            <person name="Kono N."/>
            <person name="Nakamura H."/>
            <person name="Ohtoshi R."/>
            <person name="Moran D.A.P."/>
            <person name="Shinohara A."/>
            <person name="Yoshida Y."/>
            <person name="Fujiwara M."/>
            <person name="Mori M."/>
            <person name="Tomita M."/>
            <person name="Arakawa K."/>
        </authorList>
    </citation>
    <scope>NUCLEOTIDE SEQUENCE [LARGE SCALE GENOMIC DNA]</scope>
</reference>
<proteinExistence type="predicted"/>
<keyword evidence="3" id="KW-1185">Reference proteome</keyword>
<sequence>SSVQTLNNLLDSKQDAAWKDLQLFEKKMVISMFLERLDESALLLAETSSDDSSFSLIKSNVWLSLQVIKSKNTKSLNFPTFAEISSEADGIYWLNVQDKLVLPQEAIEDYTKNGIVYSVNSLSIKCMLFEK</sequence>
<dbReference type="InterPro" id="IPR032471">
    <property type="entry name" value="AGRL2-4_GAIN_subdom_A"/>
</dbReference>
<dbReference type="InterPro" id="IPR046338">
    <property type="entry name" value="GAIN_dom_sf"/>
</dbReference>
<feature type="non-terminal residue" evidence="2">
    <location>
        <position position="1"/>
    </location>
</feature>
<protein>
    <recommendedName>
        <fullName evidence="1">AGRL2-4 GAIN subdomain A domain-containing protein</fullName>
    </recommendedName>
</protein>
<dbReference type="EMBL" id="BGPR01116661">
    <property type="protein sequence ID" value="GBN07744.1"/>
    <property type="molecule type" value="Genomic_DNA"/>
</dbReference>
<dbReference type="Proteomes" id="UP000499080">
    <property type="component" value="Unassembled WGS sequence"/>
</dbReference>
<organism evidence="2 3">
    <name type="scientific">Araneus ventricosus</name>
    <name type="common">Orbweaver spider</name>
    <name type="synonym">Epeira ventricosa</name>
    <dbReference type="NCBI Taxonomy" id="182803"/>
    <lineage>
        <taxon>Eukaryota</taxon>
        <taxon>Metazoa</taxon>
        <taxon>Ecdysozoa</taxon>
        <taxon>Arthropoda</taxon>
        <taxon>Chelicerata</taxon>
        <taxon>Arachnida</taxon>
        <taxon>Araneae</taxon>
        <taxon>Araneomorphae</taxon>
        <taxon>Entelegynae</taxon>
        <taxon>Araneoidea</taxon>
        <taxon>Araneidae</taxon>
        <taxon>Araneus</taxon>
    </lineage>
</organism>
<dbReference type="Gene3D" id="2.60.220.50">
    <property type="match status" value="1"/>
</dbReference>
<comment type="caution">
    <text evidence="2">The sequence shown here is derived from an EMBL/GenBank/DDBJ whole genome shotgun (WGS) entry which is preliminary data.</text>
</comment>
<evidence type="ECO:0000259" key="1">
    <source>
        <dbReference type="Pfam" id="PF16489"/>
    </source>
</evidence>
<accession>A0A4Y2KZC7</accession>
<dbReference type="AlphaFoldDB" id="A0A4Y2KZC7"/>
<evidence type="ECO:0000313" key="3">
    <source>
        <dbReference type="Proteomes" id="UP000499080"/>
    </source>
</evidence>
<evidence type="ECO:0000313" key="2">
    <source>
        <dbReference type="EMBL" id="GBN07744.1"/>
    </source>
</evidence>
<dbReference type="Pfam" id="PF16489">
    <property type="entry name" value="GAIN"/>
    <property type="match status" value="1"/>
</dbReference>
<gene>
    <name evidence="2" type="ORF">AVEN_1878_1</name>
</gene>